<dbReference type="EMBL" id="LYBM01000025">
    <property type="protein sequence ID" value="ODA32271.1"/>
    <property type="molecule type" value="Genomic_DNA"/>
</dbReference>
<organism evidence="2 3">
    <name type="scientific">Veronia pacifica</name>
    <dbReference type="NCBI Taxonomy" id="1080227"/>
    <lineage>
        <taxon>Bacteria</taxon>
        <taxon>Pseudomonadati</taxon>
        <taxon>Pseudomonadota</taxon>
        <taxon>Gammaproteobacteria</taxon>
        <taxon>Vibrionales</taxon>
        <taxon>Vibrionaceae</taxon>
        <taxon>Veronia</taxon>
    </lineage>
</organism>
<dbReference type="STRING" id="1080227.A8L45_13860"/>
<accession>A0A1C3EGC4</accession>
<reference evidence="2 3" key="1">
    <citation type="submission" date="2016-05" db="EMBL/GenBank/DDBJ databases">
        <title>Genomic Taxonomy of the Vibrionaceae.</title>
        <authorList>
            <person name="Gomez-Gil B."/>
            <person name="Enciso-Ibarra J."/>
        </authorList>
    </citation>
    <scope>NUCLEOTIDE SEQUENCE [LARGE SCALE GENOMIC DNA]</scope>
    <source>
        <strain evidence="2 3">CAIM 1920</strain>
    </source>
</reference>
<protein>
    <recommendedName>
        <fullName evidence="1">N-acetyltransferase domain-containing protein</fullName>
    </recommendedName>
</protein>
<evidence type="ECO:0000313" key="2">
    <source>
        <dbReference type="EMBL" id="ODA32271.1"/>
    </source>
</evidence>
<dbReference type="InterPro" id="IPR016181">
    <property type="entry name" value="Acyl_CoA_acyltransferase"/>
</dbReference>
<keyword evidence="3" id="KW-1185">Reference proteome</keyword>
<dbReference type="GO" id="GO:0016747">
    <property type="term" value="F:acyltransferase activity, transferring groups other than amino-acyl groups"/>
    <property type="evidence" value="ECO:0007669"/>
    <property type="project" value="InterPro"/>
</dbReference>
<dbReference type="SUPFAM" id="SSF55729">
    <property type="entry name" value="Acyl-CoA N-acyltransferases (Nat)"/>
    <property type="match status" value="1"/>
</dbReference>
<evidence type="ECO:0000313" key="3">
    <source>
        <dbReference type="Proteomes" id="UP000094936"/>
    </source>
</evidence>
<gene>
    <name evidence="2" type="ORF">A8L45_13860</name>
</gene>
<dbReference type="Gene3D" id="3.40.630.30">
    <property type="match status" value="1"/>
</dbReference>
<dbReference type="PROSITE" id="PS51186">
    <property type="entry name" value="GNAT"/>
    <property type="match status" value="1"/>
</dbReference>
<dbReference type="AlphaFoldDB" id="A0A1C3EGC4"/>
<sequence length="140" mass="16299">MTKRDGESLYPIFKETMLPVIDSSLGWDETFQHRGFTSCLKLEWFKWIVVDGQQAGYTCIEETEKKLCLHFIIIKSSFQRRGIGMAVMDDLVERSVTLGWSLTFSCFKTNSDALDFYSSLGFRVSDEDTHFVHFLYHRSD</sequence>
<dbReference type="CDD" id="cd04301">
    <property type="entry name" value="NAT_SF"/>
    <property type="match status" value="1"/>
</dbReference>
<name>A0A1C3EGC4_9GAMM</name>
<comment type="caution">
    <text evidence="2">The sequence shown here is derived from an EMBL/GenBank/DDBJ whole genome shotgun (WGS) entry which is preliminary data.</text>
</comment>
<evidence type="ECO:0000259" key="1">
    <source>
        <dbReference type="PROSITE" id="PS51186"/>
    </source>
</evidence>
<dbReference type="InterPro" id="IPR000182">
    <property type="entry name" value="GNAT_dom"/>
</dbReference>
<dbReference type="Proteomes" id="UP000094936">
    <property type="component" value="Unassembled WGS sequence"/>
</dbReference>
<feature type="domain" description="N-acetyltransferase" evidence="1">
    <location>
        <begin position="1"/>
        <end position="140"/>
    </location>
</feature>
<dbReference type="Pfam" id="PF13673">
    <property type="entry name" value="Acetyltransf_10"/>
    <property type="match status" value="1"/>
</dbReference>
<proteinExistence type="predicted"/>